<dbReference type="InterPro" id="IPR051876">
    <property type="entry name" value="ODA-DC/CCD"/>
</dbReference>
<evidence type="ECO:0000256" key="2">
    <source>
        <dbReference type="SAM" id="Coils"/>
    </source>
</evidence>
<keyword evidence="1 2" id="KW-0175">Coiled coil</keyword>
<feature type="compositionally biased region" description="Basic and acidic residues" evidence="3">
    <location>
        <begin position="1256"/>
        <end position="1274"/>
    </location>
</feature>
<feature type="compositionally biased region" description="Low complexity" evidence="3">
    <location>
        <begin position="1104"/>
        <end position="1116"/>
    </location>
</feature>
<feature type="compositionally biased region" description="Polar residues" evidence="3">
    <location>
        <begin position="675"/>
        <end position="685"/>
    </location>
</feature>
<feature type="region of interest" description="Disordered" evidence="3">
    <location>
        <begin position="942"/>
        <end position="1034"/>
    </location>
</feature>
<evidence type="ECO:0000313" key="6">
    <source>
        <dbReference type="Proteomes" id="UP000030747"/>
    </source>
</evidence>
<feature type="coiled-coil region" evidence="2">
    <location>
        <begin position="300"/>
        <end position="359"/>
    </location>
</feature>
<dbReference type="VEuPathDB" id="ToxoDB:ETH2_1340900"/>
<evidence type="ECO:0000256" key="1">
    <source>
        <dbReference type="ARBA" id="ARBA00023054"/>
    </source>
</evidence>
<dbReference type="Pfam" id="PF21773">
    <property type="entry name" value="ODAD1_CC"/>
    <property type="match status" value="1"/>
</dbReference>
<feature type="compositionally biased region" description="Low complexity" evidence="3">
    <location>
        <begin position="538"/>
        <end position="552"/>
    </location>
</feature>
<dbReference type="InterPro" id="IPR049258">
    <property type="entry name" value="ODAD1_CC"/>
</dbReference>
<gene>
    <name evidence="5" type="ORF">ETH_00026525</name>
</gene>
<feature type="region of interest" description="Disordered" evidence="3">
    <location>
        <begin position="1059"/>
        <end position="1119"/>
    </location>
</feature>
<organism evidence="5 6">
    <name type="scientific">Eimeria tenella</name>
    <name type="common">Coccidian parasite</name>
    <dbReference type="NCBI Taxonomy" id="5802"/>
    <lineage>
        <taxon>Eukaryota</taxon>
        <taxon>Sar</taxon>
        <taxon>Alveolata</taxon>
        <taxon>Apicomplexa</taxon>
        <taxon>Conoidasida</taxon>
        <taxon>Coccidia</taxon>
        <taxon>Eucoccidiorida</taxon>
        <taxon>Eimeriorina</taxon>
        <taxon>Eimeriidae</taxon>
        <taxon>Eimeria</taxon>
    </lineage>
</organism>
<feature type="compositionally biased region" description="Polar residues" evidence="3">
    <location>
        <begin position="439"/>
        <end position="453"/>
    </location>
</feature>
<feature type="compositionally biased region" description="Polar residues" evidence="3">
    <location>
        <begin position="1292"/>
        <end position="1305"/>
    </location>
</feature>
<feature type="compositionally biased region" description="Polar residues" evidence="3">
    <location>
        <begin position="815"/>
        <end position="828"/>
    </location>
</feature>
<feature type="compositionally biased region" description="Basic and acidic residues" evidence="3">
    <location>
        <begin position="1800"/>
        <end position="1809"/>
    </location>
</feature>
<feature type="region of interest" description="Disordered" evidence="3">
    <location>
        <begin position="640"/>
        <end position="706"/>
    </location>
</feature>
<feature type="compositionally biased region" description="Basic and acidic residues" evidence="3">
    <location>
        <begin position="481"/>
        <end position="492"/>
    </location>
</feature>
<dbReference type="EMBL" id="HG673835">
    <property type="protein sequence ID" value="CDJ38342.1"/>
    <property type="molecule type" value="Genomic_DNA"/>
</dbReference>
<keyword evidence="6" id="KW-1185">Reference proteome</keyword>
<feature type="compositionally biased region" description="Basic and acidic residues" evidence="3">
    <location>
        <begin position="829"/>
        <end position="840"/>
    </location>
</feature>
<feature type="region of interest" description="Disordered" evidence="3">
    <location>
        <begin position="1720"/>
        <end position="1866"/>
    </location>
</feature>
<feature type="domain" description="ODAD1 central coiled coil region" evidence="4">
    <location>
        <begin position="88"/>
        <end position="374"/>
    </location>
</feature>
<feature type="coiled-coil region" evidence="2">
    <location>
        <begin position="29"/>
        <end position="102"/>
    </location>
</feature>
<feature type="region of interest" description="Disordered" evidence="3">
    <location>
        <begin position="752"/>
        <end position="775"/>
    </location>
</feature>
<feature type="compositionally biased region" description="Low complexity" evidence="3">
    <location>
        <begin position="1752"/>
        <end position="1799"/>
    </location>
</feature>
<feature type="compositionally biased region" description="Basic and acidic residues" evidence="3">
    <location>
        <begin position="958"/>
        <end position="971"/>
    </location>
</feature>
<feature type="compositionally biased region" description="Basic and acidic residues" evidence="3">
    <location>
        <begin position="1079"/>
        <end position="1094"/>
    </location>
</feature>
<feature type="compositionally biased region" description="Polar residues" evidence="3">
    <location>
        <begin position="696"/>
        <end position="706"/>
    </location>
</feature>
<dbReference type="Proteomes" id="UP000030747">
    <property type="component" value="Unassembled WGS sequence"/>
</dbReference>
<dbReference type="VEuPathDB" id="ToxoDB:ETH_00026525"/>
<reference evidence="5" key="1">
    <citation type="submission" date="2013-10" db="EMBL/GenBank/DDBJ databases">
        <title>Genomic analysis of the causative agents of coccidiosis in chickens.</title>
        <authorList>
            <person name="Reid A.J."/>
            <person name="Blake D."/>
            <person name="Billington K."/>
            <person name="Browne H."/>
            <person name="Dunn M."/>
            <person name="Hung S."/>
            <person name="Kawahara F."/>
            <person name="Miranda-Saavedra D."/>
            <person name="Mourier T."/>
            <person name="Nagra H."/>
            <person name="Otto T.D."/>
            <person name="Rawlings N."/>
            <person name="Sanchez A."/>
            <person name="Sanders M."/>
            <person name="Subramaniam C."/>
            <person name="Tay Y."/>
            <person name="Dear P."/>
            <person name="Doerig C."/>
            <person name="Gruber A."/>
            <person name="Parkinson J."/>
            <person name="Shirley M."/>
            <person name="Wan K.L."/>
            <person name="Berriman M."/>
            <person name="Tomley F."/>
            <person name="Pain A."/>
        </authorList>
    </citation>
    <scope>NUCLEOTIDE SEQUENCE [LARGE SCALE GENOMIC DNA]</scope>
    <source>
        <strain evidence="5">Houghton</strain>
    </source>
</reference>
<proteinExistence type="predicted"/>
<dbReference type="PANTHER" id="PTHR21694">
    <property type="entry name" value="COILED-COIL DOMAIN-CONTAINING PROTEIN 63"/>
    <property type="match status" value="1"/>
</dbReference>
<protein>
    <recommendedName>
        <fullName evidence="4">ODAD1 central coiled coil region domain-containing protein</fullName>
    </recommendedName>
</protein>
<reference evidence="5" key="2">
    <citation type="submission" date="2013-10" db="EMBL/GenBank/DDBJ databases">
        <authorList>
            <person name="Aslett M."/>
        </authorList>
    </citation>
    <scope>NUCLEOTIDE SEQUENCE [LARGE SCALE GENOMIC DNA]</scope>
    <source>
        <strain evidence="5">Houghton</strain>
    </source>
</reference>
<feature type="compositionally biased region" description="Basic and acidic residues" evidence="3">
    <location>
        <begin position="1443"/>
        <end position="1460"/>
    </location>
</feature>
<feature type="region of interest" description="Disordered" evidence="3">
    <location>
        <begin position="426"/>
        <end position="504"/>
    </location>
</feature>
<feature type="region of interest" description="Disordered" evidence="3">
    <location>
        <begin position="1218"/>
        <end position="1305"/>
    </location>
</feature>
<name>U6KQ05_EIMTE</name>
<evidence type="ECO:0000259" key="4">
    <source>
        <dbReference type="Pfam" id="PF21773"/>
    </source>
</evidence>
<feature type="compositionally biased region" description="Polar residues" evidence="3">
    <location>
        <begin position="461"/>
        <end position="477"/>
    </location>
</feature>
<feature type="compositionally biased region" description="Basic and acidic residues" evidence="3">
    <location>
        <begin position="765"/>
        <end position="775"/>
    </location>
</feature>
<feature type="region of interest" description="Disordered" evidence="3">
    <location>
        <begin position="517"/>
        <end position="560"/>
    </location>
</feature>
<feature type="compositionally biased region" description="Low complexity" evidence="3">
    <location>
        <begin position="663"/>
        <end position="673"/>
    </location>
</feature>
<dbReference type="GeneID" id="25254401"/>
<feature type="region of interest" description="Disordered" evidence="3">
    <location>
        <begin position="1435"/>
        <end position="1466"/>
    </location>
</feature>
<feature type="compositionally biased region" description="Polar residues" evidence="3">
    <location>
        <begin position="640"/>
        <end position="656"/>
    </location>
</feature>
<feature type="region of interest" description="Disordered" evidence="3">
    <location>
        <begin position="792"/>
        <end position="908"/>
    </location>
</feature>
<sequence length="1866" mass="197367">MAKEEHATCVLGGMAPVSFPMTQGNDENLAAVQAAIERTTRKLELEKRRLHDLAGASEKAQAEYNEKRARYRFNKADARKEFEKAEQRLLLLENRVAQETSKHNIAIAEIADLRTAIDKHRKDRLSLDQVHRHLSKEIKEKEGQLNALKQETAKQQKEEKRALSHKQQLCKLREKEREEFREATKQKEKLIKDHDRMLKELEAKSDRDNQHIRAQIKCNAFTVSEEERLTDPEILMKNILKTTLLNTMQRFAIRQHRKQVDVFERAMDIIKESTGISDADEIVRIFTLLEEKNYSVITYVNTINQEIKEMEHRKNAILDRIQMHIEHGSKAEKIIQDLLKDVTDQVESITKQAELKEERIAAQTQGLDKGKEHLVECVRCIENHWGEISPRTSMADDVASPSIVDMLQYIEQFVASKLAEVRQSNVSTRGDCLRKGSERASSTVSLPPQSKDNQGPACFSRQGSSSEPTASPRTHTSGILRPKEPSTARCDSDSDNVDNCDWPLTDNELRTRTAQSFLKRRKREQRDSENRSLPGQGANACATEAHAATSTARPVSGTARSEVSLNLDTVYEASPEMQLYLGQTERQLSPKTGLITSVLARNNGPVKLGRGRAATIACPGRSPQSSQRQKEVRITARMRLSSSSNMGRQVIAPQTQSGPPSPSNASTPAAGPPETASQETATRAQVQRGPGEEAVQSDSNTETSTNEFQAVAVELYNEKETSGEAFPLCAEAAAHLDTGSLRQVEEALEAALENGVDNDSPIDAEESHKSERQEADIVGLPGEAAFLNGEGSEMLQAQRGSDGSTESPDKIKNITVDSSKLPLTNSSEAHGKDVTEHSPVDRQQPVQQASIPTAAGDPALPLPLAVEGGNGEGGTAIPFPCDESQAAGTENKEVRTGMLAGLSADNPASLSVKEIADTGGVEAKASGEPDAEGICSRAFKTCVGDRPDAGESTSSTAKEPDVDRLSHRGELELAASCKDPNLIREPSNSGSIITPEDSLKAEPEATSDGSVPLQVPPSTSDCRSRPGEASDTAAVEGIARTAAIAAATAIALEAESRAQMARNQNLKSKDMPEMASLSSDERDVDSRVNFEAESSKGSFGTQDSMQKQSSGGSHSGQRNRCHFRVSFCDGWLPGEVEDAPPQTSEAFRRASIAERQGTASKAWQRLREADIEWNENGNSSDPVASPELPPGSGALDIAAPGLQGQAFARSATVTVSCAVRSTDPSVKNNNEKAPAGENAEQLLDAGNDTGIRKGPTSRDSEKEEKTKQITESKENGATLHATGISPDELGTAESTNMQKSSRSSTLQFQNAARNDLVSPVFDLDEAEWQSDCNRVGSSEVEATASAGAAADAAADFGPANSVGATAGEAMARCSAEAPSAYTVTQEPAEVVVTLATAAGATDTFASGEIAADIATAEALAKDADAAESIFTGTAGANAPAARAAEKKEATSSEEKAKRESTNNLSLPTTTTHVASMQEQRQAEVHAVALAESAAAATGVIADSSATDAVPDAPAADATAAGTVAEEAAVQAQGAAAEAVDAFAGHAVDAADAGAVVTPAADVYGSLPEETPAAEDGVALEEAAAAATVAGFNSSLSKSIGAIGGSVEAEISLDKSAGEEYGAERRRVLAAGVSSLPIDDLCADEMAGDHEEPGETERDAAVSSISFEGAPAEISDVQVPEAGAADIEALQAGAAVGGQTLPDSHTAAIKAALDTQQAASTPLGAPHLALRAPNGGRDNPGEKEADGNAPETALGAAGLGRAAAEMSAADAGANSATRADAGGVAGAAEEAGSTETGAEAQEAKTEKADAAQETQANVRTLQRDGASNEEDEKPWLQPLEKEEQNTAGRTGEPPKRLRQKPQLTKCS</sequence>
<feature type="compositionally biased region" description="Low complexity" evidence="3">
    <location>
        <begin position="852"/>
        <end position="865"/>
    </location>
</feature>
<feature type="coiled-coil region" evidence="2">
    <location>
        <begin position="131"/>
        <end position="207"/>
    </location>
</feature>
<dbReference type="PANTHER" id="PTHR21694:SF18">
    <property type="entry name" value="COILED-COIL DOMAIN-CONTAINING PROTEIN 63"/>
    <property type="match status" value="1"/>
</dbReference>
<evidence type="ECO:0000256" key="3">
    <source>
        <dbReference type="SAM" id="MobiDB-lite"/>
    </source>
</evidence>
<dbReference type="OrthoDB" id="6766775at2759"/>
<feature type="region of interest" description="Disordered" evidence="3">
    <location>
        <begin position="1170"/>
        <end position="1197"/>
    </location>
</feature>
<evidence type="ECO:0000313" key="5">
    <source>
        <dbReference type="EMBL" id="CDJ38342.1"/>
    </source>
</evidence>
<dbReference type="RefSeq" id="XP_013229180.1">
    <property type="nucleotide sequence ID" value="XM_013373726.1"/>
</dbReference>
<accession>U6KQ05</accession>